<keyword evidence="4 6" id="KW-1133">Transmembrane helix</keyword>
<organism evidence="7 8">
    <name type="scientific">Candidatus Electronema aureum</name>
    <dbReference type="NCBI Taxonomy" id="2005002"/>
    <lineage>
        <taxon>Bacteria</taxon>
        <taxon>Pseudomonadati</taxon>
        <taxon>Thermodesulfobacteriota</taxon>
        <taxon>Desulfobulbia</taxon>
        <taxon>Desulfobulbales</taxon>
        <taxon>Desulfobulbaceae</taxon>
        <taxon>Candidatus Electronema</taxon>
    </lineage>
</organism>
<keyword evidence="3 6" id="KW-0812">Transmembrane</keyword>
<dbReference type="InterPro" id="IPR007383">
    <property type="entry name" value="DUF445"/>
</dbReference>
<dbReference type="Proteomes" id="UP000316238">
    <property type="component" value="Unassembled WGS sequence"/>
</dbReference>
<evidence type="ECO:0000313" key="7">
    <source>
        <dbReference type="EMBL" id="TAA75538.1"/>
    </source>
</evidence>
<evidence type="ECO:0000256" key="5">
    <source>
        <dbReference type="ARBA" id="ARBA00023136"/>
    </source>
</evidence>
<sequence>MSINVTTQLLFTYGGPPLIGAFIGYLTNDVAIRMLFRPLKPWRIFGIRVPLTPGVIPSKRHQLAENMGEMVGGQLLTPQDIGEALSAERFQEHLRRLIDSQVQDMLGKDFGPLLNIVPSRFRVHARIGLRSLKHRLRQSVLEYLGSPGFAATIGNTLAAHADQAGNRSLNELVQREDRQRLYARLELLTKDLLTAPQAAERLGSWLEQAITKAAAEGKALADFLPAELLAFLRAAAADRAPQVLAQAAVILAEPPMRERITQAIKGGADHFIDSLGPMAAMAKGFINMDSLEGIIRTWMTDHEGDLVAWLQQPEMQARTAQALTEQVETFLTAPLAELLAKVGPDQLQRLCQQAAAQLLTALSEGQLRQTLSVALREHIEELLEQGQITLTELSKKLLPAAGRQKLRQAVAEELRALVEAEPVRLLVGKLINSLIDQIAAKPAGVLRDLLPAEVRSGIIDYLVLNANRLLIREVPGLTESLRIRELVKNKVDSLDLLRLERLLLSIMEEQFKYINLFGALLGFLIGLINVAVLRLL</sequence>
<evidence type="ECO:0000256" key="3">
    <source>
        <dbReference type="ARBA" id="ARBA00022692"/>
    </source>
</evidence>
<evidence type="ECO:0000313" key="8">
    <source>
        <dbReference type="Proteomes" id="UP000316238"/>
    </source>
</evidence>
<evidence type="ECO:0000256" key="2">
    <source>
        <dbReference type="ARBA" id="ARBA00008053"/>
    </source>
</evidence>
<keyword evidence="8" id="KW-1185">Reference proteome</keyword>
<gene>
    <name evidence="7" type="ORF">CDV28_10693</name>
</gene>
<dbReference type="AlphaFoldDB" id="A0A521G3F9"/>
<evidence type="ECO:0000256" key="6">
    <source>
        <dbReference type="SAM" id="Phobius"/>
    </source>
</evidence>
<dbReference type="PANTHER" id="PTHR35791">
    <property type="entry name" value="UPF0754 MEMBRANE PROTEIN YHEB"/>
    <property type="match status" value="1"/>
</dbReference>
<comment type="subcellular location">
    <subcellularLocation>
        <location evidence="1">Endomembrane system</location>
    </subcellularLocation>
</comment>
<protein>
    <recommendedName>
        <fullName evidence="9">DUF445 domain-containing protein</fullName>
    </recommendedName>
</protein>
<feature type="transmembrane region" description="Helical" evidence="6">
    <location>
        <begin position="513"/>
        <end position="533"/>
    </location>
</feature>
<proteinExistence type="inferred from homology"/>
<dbReference type="Pfam" id="PF04286">
    <property type="entry name" value="DUF445"/>
    <property type="match status" value="1"/>
</dbReference>
<keyword evidence="5 6" id="KW-0472">Membrane</keyword>
<reference evidence="7" key="1">
    <citation type="submission" date="2017-07" db="EMBL/GenBank/DDBJ databases">
        <title>The cable genome - Insights into the physiology and evolution of filamentous bacteria capable of sulfide oxidation via long distance electron transfer.</title>
        <authorList>
            <person name="Thorup C."/>
            <person name="Bjerg J.T."/>
            <person name="Schreiber L."/>
            <person name="Nielsen L.P."/>
            <person name="Kjeldsen K.U."/>
            <person name="Boesen T."/>
            <person name="Boggild A."/>
            <person name="Meysman F."/>
            <person name="Geelhoed J."/>
            <person name="Schramm A."/>
        </authorList>
    </citation>
    <scope>NUCLEOTIDE SEQUENCE [LARGE SCALE GENOMIC DNA]</scope>
    <source>
        <strain evidence="7">GS</strain>
    </source>
</reference>
<evidence type="ECO:0000256" key="4">
    <source>
        <dbReference type="ARBA" id="ARBA00022989"/>
    </source>
</evidence>
<dbReference type="PANTHER" id="PTHR35791:SF1">
    <property type="entry name" value="UPF0754 MEMBRANE PROTEIN YHEB"/>
    <property type="match status" value="1"/>
</dbReference>
<dbReference type="EMBL" id="NQJD01000006">
    <property type="protein sequence ID" value="TAA75538.1"/>
    <property type="molecule type" value="Genomic_DNA"/>
</dbReference>
<name>A0A521G3F9_9BACT</name>
<comment type="similarity">
    <text evidence="2">Belongs to the UPF0754 family.</text>
</comment>
<evidence type="ECO:0008006" key="9">
    <source>
        <dbReference type="Google" id="ProtNLM"/>
    </source>
</evidence>
<evidence type="ECO:0000256" key="1">
    <source>
        <dbReference type="ARBA" id="ARBA00004308"/>
    </source>
</evidence>
<comment type="caution">
    <text evidence="7">The sequence shown here is derived from an EMBL/GenBank/DDBJ whole genome shotgun (WGS) entry which is preliminary data.</text>
</comment>
<accession>A0A521G3F9</accession>
<dbReference type="GO" id="GO:0012505">
    <property type="term" value="C:endomembrane system"/>
    <property type="evidence" value="ECO:0007669"/>
    <property type="project" value="UniProtKB-SubCell"/>
</dbReference>